<evidence type="ECO:0000313" key="5">
    <source>
        <dbReference type="Proteomes" id="UP000629098"/>
    </source>
</evidence>
<dbReference type="Proteomes" id="UP000629098">
    <property type="component" value="Unassembled WGS sequence"/>
</dbReference>
<dbReference type="PANTHER" id="PTHR43788:SF6">
    <property type="entry name" value="DNA HELICASE B"/>
    <property type="match status" value="1"/>
</dbReference>
<dbReference type="RefSeq" id="WP_190827168.1">
    <property type="nucleotide sequence ID" value="NZ_CAWPPI010000040.1"/>
</dbReference>
<dbReference type="GO" id="GO:0005524">
    <property type="term" value="F:ATP binding"/>
    <property type="evidence" value="ECO:0007669"/>
    <property type="project" value="UniProtKB-KW"/>
</dbReference>
<keyword evidence="1" id="KW-0547">Nucleotide-binding</keyword>
<dbReference type="SUPFAM" id="SSF52540">
    <property type="entry name" value="P-loop containing nucleoside triphosphate hydrolases"/>
    <property type="match status" value="1"/>
</dbReference>
<accession>A0A8J6XEX3</accession>
<proteinExistence type="predicted"/>
<protein>
    <submittedName>
        <fullName evidence="4">AAA family ATPase</fullName>
    </submittedName>
</protein>
<feature type="domain" description="UvrD-like helicase C-terminal" evidence="3">
    <location>
        <begin position="383"/>
        <end position="433"/>
    </location>
</feature>
<sequence length="434" mass="49662">MIHTLQTASFTLTTQQLEALELMHKFLKSNKNLFLLLGYAGTGKSTIIFQLIKTLVGEGKRIALTAPTNKAVRVLQRMASKNDIYGVDFFTIHQLLGLGMVRRGSNKVLEQTAPSMLSLFDLVFLDECSMVNKELWHWITESISRSLITNKQLILMGDPAQLPPVNEVKSLSFNVPDKAILTEVVRQGTDSPLLEFVTACRKVVKSQNAFKPFSRYLPDKTNGAFMVKENTLLRYAFKKVSKNFVQNPDCFRILCWTNKKVDYYNAKIRAKIYGENAPRFIVGERLITKSPVTGPDGKTIILPTSTEIEVLDFCEDRYAGYKAWQLKVVTDEGTIRQIYVLHEDDTKRYKKDNARLLRNAKNNPSLWKAYYNHLEVFADIRNCYALTVHNSQGSTFDEVGIDGRDLNKNNKVRECNQLWYVASSRARRRVFVIY</sequence>
<gene>
    <name evidence="4" type="ORF">ICL16_10570</name>
</gene>
<keyword evidence="2" id="KW-0067">ATP-binding</keyword>
<dbReference type="InterPro" id="IPR027417">
    <property type="entry name" value="P-loop_NTPase"/>
</dbReference>
<evidence type="ECO:0000313" key="4">
    <source>
        <dbReference type="EMBL" id="MBD2772508.1"/>
    </source>
</evidence>
<reference evidence="4" key="1">
    <citation type="submission" date="2020-09" db="EMBL/GenBank/DDBJ databases">
        <title>Iningainema tapete sp. nov. (Scytonemataceae, Cyanobacteria) from greenhouses in central Florida (USA) produces two types of nodularin with biosynthetic potential for microcystin-LR and anabaenopeptins.</title>
        <authorList>
            <person name="Berthold D.E."/>
            <person name="Lefler F.W."/>
            <person name="Huang I.-S."/>
            <person name="Abdulla H."/>
            <person name="Zimba P.V."/>
            <person name="Laughinghouse H.D. IV."/>
        </authorList>
    </citation>
    <scope>NUCLEOTIDE SEQUENCE</scope>
    <source>
        <strain evidence="4">BLCCT55</strain>
    </source>
</reference>
<evidence type="ECO:0000256" key="2">
    <source>
        <dbReference type="ARBA" id="ARBA00022840"/>
    </source>
</evidence>
<evidence type="ECO:0000256" key="1">
    <source>
        <dbReference type="ARBA" id="ARBA00022741"/>
    </source>
</evidence>
<dbReference type="InterPro" id="IPR050534">
    <property type="entry name" value="Coronavir_polyprotein_1ab"/>
</dbReference>
<name>A0A8J6XEX3_9CYAN</name>
<dbReference type="AlphaFoldDB" id="A0A8J6XEX3"/>
<organism evidence="4 5">
    <name type="scientific">Iningainema tapete BLCC-T55</name>
    <dbReference type="NCBI Taxonomy" id="2748662"/>
    <lineage>
        <taxon>Bacteria</taxon>
        <taxon>Bacillati</taxon>
        <taxon>Cyanobacteriota</taxon>
        <taxon>Cyanophyceae</taxon>
        <taxon>Nostocales</taxon>
        <taxon>Scytonemataceae</taxon>
        <taxon>Iningainema tapete</taxon>
    </lineage>
</organism>
<dbReference type="Pfam" id="PF13604">
    <property type="entry name" value="AAA_30"/>
    <property type="match status" value="1"/>
</dbReference>
<dbReference type="Pfam" id="PF13538">
    <property type="entry name" value="UvrD_C_2"/>
    <property type="match status" value="1"/>
</dbReference>
<evidence type="ECO:0000259" key="3">
    <source>
        <dbReference type="Pfam" id="PF13538"/>
    </source>
</evidence>
<dbReference type="Gene3D" id="3.40.50.300">
    <property type="entry name" value="P-loop containing nucleotide triphosphate hydrolases"/>
    <property type="match status" value="3"/>
</dbReference>
<dbReference type="EMBL" id="JACXAE010000040">
    <property type="protein sequence ID" value="MBD2772508.1"/>
    <property type="molecule type" value="Genomic_DNA"/>
</dbReference>
<keyword evidence="5" id="KW-1185">Reference proteome</keyword>
<dbReference type="CDD" id="cd18809">
    <property type="entry name" value="SF1_C_RecD"/>
    <property type="match status" value="1"/>
</dbReference>
<dbReference type="InterPro" id="IPR027785">
    <property type="entry name" value="UvrD-like_helicase_C"/>
</dbReference>
<dbReference type="PANTHER" id="PTHR43788">
    <property type="entry name" value="DNA2/NAM7 HELICASE FAMILY MEMBER"/>
    <property type="match status" value="1"/>
</dbReference>
<dbReference type="GO" id="GO:0003678">
    <property type="term" value="F:DNA helicase activity"/>
    <property type="evidence" value="ECO:0007669"/>
    <property type="project" value="UniProtKB-ARBA"/>
</dbReference>
<comment type="caution">
    <text evidence="4">The sequence shown here is derived from an EMBL/GenBank/DDBJ whole genome shotgun (WGS) entry which is preliminary data.</text>
</comment>